<gene>
    <name evidence="2" type="ORF">SE19_09195</name>
</gene>
<dbReference type="Proteomes" id="UP000050515">
    <property type="component" value="Unassembled WGS sequence"/>
</dbReference>
<dbReference type="Gene3D" id="2.60.40.10">
    <property type="entry name" value="Immunoglobulins"/>
    <property type="match status" value="1"/>
</dbReference>
<dbReference type="InterPro" id="IPR035986">
    <property type="entry name" value="PKD_dom_sf"/>
</dbReference>
<dbReference type="EMBL" id="LJCQ01000470">
    <property type="protein sequence ID" value="KPV42571.1"/>
    <property type="molecule type" value="Genomic_DNA"/>
</dbReference>
<protein>
    <recommendedName>
        <fullName evidence="1">PKD domain-containing protein</fullName>
    </recommendedName>
</protein>
<sequence length="115" mass="12323">PYNYTWSINGNNYYTKDVNVSFSASGSYTIELTVRDAADYSVDTSMSETVNSDPVVSASSNVTSADVNYPIEFSSSPSGGTGPYSYSWALNGNVISTSQDFSYSFSTSGSYTLTV</sequence>
<reference evidence="2 3" key="1">
    <citation type="submission" date="2015-09" db="EMBL/GenBank/DDBJ databases">
        <title>Draft genome sequence of Acidiplasma aeolicum DSM 18409.</title>
        <authorList>
            <person name="Hemp J."/>
        </authorList>
    </citation>
    <scope>NUCLEOTIDE SEQUENCE [LARGE SCALE GENOMIC DNA]</scope>
    <source>
        <strain evidence="2 3">V</strain>
    </source>
</reference>
<proteinExistence type="predicted"/>
<comment type="caution">
    <text evidence="2">The sequence shown here is derived from an EMBL/GenBank/DDBJ whole genome shotgun (WGS) entry which is preliminary data.</text>
</comment>
<dbReference type="PROSITE" id="PS50093">
    <property type="entry name" value="PKD"/>
    <property type="match status" value="1"/>
</dbReference>
<dbReference type="AlphaFoldDB" id="A0A0P9CZM9"/>
<evidence type="ECO:0000313" key="3">
    <source>
        <dbReference type="Proteomes" id="UP000050515"/>
    </source>
</evidence>
<feature type="non-terminal residue" evidence="2">
    <location>
        <position position="1"/>
    </location>
</feature>
<dbReference type="InterPro" id="IPR000601">
    <property type="entry name" value="PKD_dom"/>
</dbReference>
<organism evidence="2 3">
    <name type="scientific">Acidiplasma aeolicum</name>
    <dbReference type="NCBI Taxonomy" id="507754"/>
    <lineage>
        <taxon>Archaea</taxon>
        <taxon>Methanobacteriati</taxon>
        <taxon>Thermoplasmatota</taxon>
        <taxon>Thermoplasmata</taxon>
        <taxon>Thermoplasmatales</taxon>
        <taxon>Ferroplasmaceae</taxon>
        <taxon>Acidiplasma</taxon>
    </lineage>
</organism>
<evidence type="ECO:0000313" key="2">
    <source>
        <dbReference type="EMBL" id="KPV42571.1"/>
    </source>
</evidence>
<name>A0A0P9CZM9_9ARCH</name>
<dbReference type="PATRIC" id="fig|507754.4.peg.1416"/>
<evidence type="ECO:0000259" key="1">
    <source>
        <dbReference type="PROSITE" id="PS50093"/>
    </source>
</evidence>
<feature type="domain" description="PKD" evidence="1">
    <location>
        <begin position="54"/>
        <end position="115"/>
    </location>
</feature>
<accession>A0A0P9CZM9</accession>
<dbReference type="InterPro" id="IPR013783">
    <property type="entry name" value="Ig-like_fold"/>
</dbReference>
<dbReference type="SUPFAM" id="SSF49299">
    <property type="entry name" value="PKD domain"/>
    <property type="match status" value="1"/>
</dbReference>